<evidence type="ECO:0000256" key="5">
    <source>
        <dbReference type="ARBA" id="ARBA00022553"/>
    </source>
</evidence>
<comment type="caution">
    <text evidence="18">The sequence shown here is derived from an EMBL/GenBank/DDBJ whole genome shotgun (WGS) entry which is preliminary data.</text>
</comment>
<evidence type="ECO:0000256" key="9">
    <source>
        <dbReference type="ARBA" id="ARBA00022776"/>
    </source>
</evidence>
<evidence type="ECO:0000256" key="3">
    <source>
        <dbReference type="ARBA" id="ARBA00012513"/>
    </source>
</evidence>
<dbReference type="GO" id="GO:0005737">
    <property type="term" value="C:cytoplasm"/>
    <property type="evidence" value="ECO:0007669"/>
    <property type="project" value="TreeGrafter"/>
</dbReference>
<keyword evidence="10" id="KW-0418">Kinase</keyword>
<name>A0AAN6RLB0_9PLEO</name>
<keyword evidence="7" id="KW-0808">Transferase</keyword>
<evidence type="ECO:0000313" key="19">
    <source>
        <dbReference type="Proteomes" id="UP001280581"/>
    </source>
</evidence>
<evidence type="ECO:0000256" key="2">
    <source>
        <dbReference type="ARBA" id="ARBA00006692"/>
    </source>
</evidence>
<evidence type="ECO:0000256" key="16">
    <source>
        <dbReference type="SAM" id="MobiDB-lite"/>
    </source>
</evidence>
<dbReference type="Proteomes" id="UP001280581">
    <property type="component" value="Unassembled WGS sequence"/>
</dbReference>
<evidence type="ECO:0000256" key="13">
    <source>
        <dbReference type="ARBA" id="ARBA00023306"/>
    </source>
</evidence>
<keyword evidence="9" id="KW-0498">Mitosis</keyword>
<dbReference type="Gene3D" id="3.30.200.20">
    <property type="entry name" value="Phosphorylase Kinase, domain 1"/>
    <property type="match status" value="1"/>
</dbReference>
<keyword evidence="8" id="KW-0547">Nucleotide-binding</keyword>
<dbReference type="Pfam" id="PF00069">
    <property type="entry name" value="Pkinase"/>
    <property type="match status" value="2"/>
</dbReference>
<feature type="region of interest" description="Disordered" evidence="16">
    <location>
        <begin position="463"/>
        <end position="659"/>
    </location>
</feature>
<organism evidence="18 19">
    <name type="scientific">Pseudopithomyces chartarum</name>
    <dbReference type="NCBI Taxonomy" id="1892770"/>
    <lineage>
        <taxon>Eukaryota</taxon>
        <taxon>Fungi</taxon>
        <taxon>Dikarya</taxon>
        <taxon>Ascomycota</taxon>
        <taxon>Pezizomycotina</taxon>
        <taxon>Dothideomycetes</taxon>
        <taxon>Pleosporomycetidae</taxon>
        <taxon>Pleosporales</taxon>
        <taxon>Massarineae</taxon>
        <taxon>Didymosphaeriaceae</taxon>
        <taxon>Pseudopithomyces</taxon>
    </lineage>
</organism>
<dbReference type="PANTHER" id="PTHR43671">
    <property type="entry name" value="SERINE/THREONINE-PROTEIN KINASE NEK"/>
    <property type="match status" value="1"/>
</dbReference>
<dbReference type="Gene3D" id="1.10.510.10">
    <property type="entry name" value="Transferase(Phosphotransferase) domain 1"/>
    <property type="match status" value="1"/>
</dbReference>
<evidence type="ECO:0000256" key="15">
    <source>
        <dbReference type="ARBA" id="ARBA00048679"/>
    </source>
</evidence>
<dbReference type="GO" id="GO:0051301">
    <property type="term" value="P:cell division"/>
    <property type="evidence" value="ECO:0007669"/>
    <property type="project" value="UniProtKB-KW"/>
</dbReference>
<dbReference type="InterPro" id="IPR050660">
    <property type="entry name" value="NEK_Ser/Thr_kinase"/>
</dbReference>
<dbReference type="GO" id="GO:0000278">
    <property type="term" value="P:mitotic cell cycle"/>
    <property type="evidence" value="ECO:0007669"/>
    <property type="project" value="UniProtKB-ARBA"/>
</dbReference>
<dbReference type="AlphaFoldDB" id="A0AAN6RLB0"/>
<evidence type="ECO:0000256" key="7">
    <source>
        <dbReference type="ARBA" id="ARBA00022679"/>
    </source>
</evidence>
<dbReference type="InterPro" id="IPR008271">
    <property type="entry name" value="Ser/Thr_kinase_AS"/>
</dbReference>
<dbReference type="FunFam" id="3.30.200.20:FF:000151">
    <property type="entry name" value="G2-specific protein kinase nimA"/>
    <property type="match status" value="1"/>
</dbReference>
<protein>
    <recommendedName>
        <fullName evidence="3">non-specific serine/threonine protein kinase</fullName>
        <ecNumber evidence="3">2.7.11.1</ecNumber>
    </recommendedName>
</protein>
<keyword evidence="13" id="KW-0131">Cell cycle</keyword>
<feature type="compositionally biased region" description="Acidic residues" evidence="16">
    <location>
        <begin position="552"/>
        <end position="561"/>
    </location>
</feature>
<evidence type="ECO:0000313" key="18">
    <source>
        <dbReference type="EMBL" id="KAK3215211.1"/>
    </source>
</evidence>
<feature type="domain" description="Protein kinase" evidence="17">
    <location>
        <begin position="10"/>
        <end position="293"/>
    </location>
</feature>
<evidence type="ECO:0000259" key="17">
    <source>
        <dbReference type="PROSITE" id="PS50011"/>
    </source>
</evidence>
<evidence type="ECO:0000256" key="6">
    <source>
        <dbReference type="ARBA" id="ARBA00022618"/>
    </source>
</evidence>
<feature type="region of interest" description="Disordered" evidence="16">
    <location>
        <begin position="385"/>
        <end position="416"/>
    </location>
</feature>
<evidence type="ECO:0000256" key="12">
    <source>
        <dbReference type="ARBA" id="ARBA00023242"/>
    </source>
</evidence>
<evidence type="ECO:0000256" key="8">
    <source>
        <dbReference type="ARBA" id="ARBA00022741"/>
    </source>
</evidence>
<evidence type="ECO:0000256" key="1">
    <source>
        <dbReference type="ARBA" id="ARBA00004123"/>
    </source>
</evidence>
<evidence type="ECO:0000256" key="14">
    <source>
        <dbReference type="ARBA" id="ARBA00047899"/>
    </source>
</evidence>
<dbReference type="GO" id="GO:0005634">
    <property type="term" value="C:nucleus"/>
    <property type="evidence" value="ECO:0007669"/>
    <property type="project" value="UniProtKB-SubCell"/>
</dbReference>
<dbReference type="SUPFAM" id="SSF56112">
    <property type="entry name" value="Protein kinase-like (PK-like)"/>
    <property type="match status" value="1"/>
</dbReference>
<dbReference type="PROSITE" id="PS00108">
    <property type="entry name" value="PROTEIN_KINASE_ST"/>
    <property type="match status" value="1"/>
</dbReference>
<dbReference type="EMBL" id="WVTA01000003">
    <property type="protein sequence ID" value="KAK3215211.1"/>
    <property type="molecule type" value="Genomic_DNA"/>
</dbReference>
<dbReference type="GO" id="GO:0005524">
    <property type="term" value="F:ATP binding"/>
    <property type="evidence" value="ECO:0007669"/>
    <property type="project" value="UniProtKB-KW"/>
</dbReference>
<dbReference type="GO" id="GO:0044732">
    <property type="term" value="C:mitotic spindle pole body"/>
    <property type="evidence" value="ECO:0007669"/>
    <property type="project" value="TreeGrafter"/>
</dbReference>
<keyword evidence="4" id="KW-0723">Serine/threonine-protein kinase</keyword>
<keyword evidence="6" id="KW-0132">Cell division</keyword>
<dbReference type="GO" id="GO:0004674">
    <property type="term" value="F:protein serine/threonine kinase activity"/>
    <property type="evidence" value="ECO:0007669"/>
    <property type="project" value="UniProtKB-KW"/>
</dbReference>
<feature type="compositionally biased region" description="Polar residues" evidence="16">
    <location>
        <begin position="392"/>
        <end position="414"/>
    </location>
</feature>
<evidence type="ECO:0000256" key="11">
    <source>
        <dbReference type="ARBA" id="ARBA00022840"/>
    </source>
</evidence>
<accession>A0AAN6RLB0</accession>
<proteinExistence type="inferred from homology"/>
<dbReference type="InterPro" id="IPR011009">
    <property type="entry name" value="Kinase-like_dom_sf"/>
</dbReference>
<comment type="subcellular location">
    <subcellularLocation>
        <location evidence="1">Nucleus</location>
    </subcellularLocation>
</comment>
<feature type="compositionally biased region" description="Low complexity" evidence="16">
    <location>
        <begin position="506"/>
        <end position="517"/>
    </location>
</feature>
<keyword evidence="11" id="KW-0067">ATP-binding</keyword>
<comment type="catalytic activity">
    <reaction evidence="14">
        <text>L-threonyl-[protein] + ATP = O-phospho-L-threonyl-[protein] + ADP + H(+)</text>
        <dbReference type="Rhea" id="RHEA:46608"/>
        <dbReference type="Rhea" id="RHEA-COMP:11060"/>
        <dbReference type="Rhea" id="RHEA-COMP:11605"/>
        <dbReference type="ChEBI" id="CHEBI:15378"/>
        <dbReference type="ChEBI" id="CHEBI:30013"/>
        <dbReference type="ChEBI" id="CHEBI:30616"/>
        <dbReference type="ChEBI" id="CHEBI:61977"/>
        <dbReference type="ChEBI" id="CHEBI:456216"/>
        <dbReference type="EC" id="2.7.11.1"/>
    </reaction>
</comment>
<keyword evidence="5" id="KW-0597">Phosphoprotein</keyword>
<dbReference type="EC" id="2.7.11.1" evidence="3"/>
<dbReference type="SMART" id="SM00220">
    <property type="entry name" value="S_TKc"/>
    <property type="match status" value="1"/>
</dbReference>
<sequence length="732" mass="81949">MPDDKNDEKYEVLEKIGHGSFGIIRKVKRKNDGYILCRKEISYSKMSQKEKEQLQAELSILKELVHPNIVRYYEREHLKASQDLHLYMEYCGNGDLGRVIQNLKNKNQFADEEFVWSIFSQIVNALYRCHYGQDPPPAGQNVMGLGADAKPVRDRGRPMILHRDLKPENIFLDHDNSVKLGDFGLSKILQSHDFASTYVGTPFYMSPEICKAEQYGPHSDIWALGCIIYEMCAKQPPFNARTHLELIQKIRAGRYPPIPSVYSPDLVKVIASCLQVSPSNRPDTAQLLNLPIVKLMRKEQEVVKISQELKDQETKLIQREKAFDTKVINMRKDINDQLRREWEVKAQLEIEKRVKYEVERRYQIEFKKLQDTFEAEVKTQVERALKKYPARPSTSPRLAPRSNTPTQPTEQSILFPTEGDSIIIGSTSTIATNHSDWASGTDISSLSIDDSIDDIAAQNVAGKTTNSLPKKRARAPLTRARTMAGPVSQPPPSPMDVQMGEPSPAPASLAVSSLSLSPRRERQPSKNIFAAAKEAAKRWEGEVPPSPTSEDWNADLEDDDIPVLPSPTRSRSGSGGRRTNEDPFKLLAIAQKPKPTARLATAPSLAPKSRPHSTVPIVATSPARVRSKPDVSSPARRATRPAENTGLLKKKTPATGARPLGRTLVELQQARGIPQAMSDDEGKRGMRIGTKSPAKTRSAFQTRELKPAVVWNPEECDDMPSPFIVKTKKLVI</sequence>
<dbReference type="PANTHER" id="PTHR43671:SF13">
    <property type="entry name" value="SERINE_THREONINE-PROTEIN KINASE NEK2"/>
    <property type="match status" value="1"/>
</dbReference>
<evidence type="ECO:0000256" key="10">
    <source>
        <dbReference type="ARBA" id="ARBA00022777"/>
    </source>
</evidence>
<dbReference type="CDD" id="cd08217">
    <property type="entry name" value="STKc_Nek2"/>
    <property type="match status" value="1"/>
</dbReference>
<comment type="catalytic activity">
    <reaction evidence="15">
        <text>L-seryl-[protein] + ATP = O-phospho-L-seryl-[protein] + ADP + H(+)</text>
        <dbReference type="Rhea" id="RHEA:17989"/>
        <dbReference type="Rhea" id="RHEA-COMP:9863"/>
        <dbReference type="Rhea" id="RHEA-COMP:11604"/>
        <dbReference type="ChEBI" id="CHEBI:15378"/>
        <dbReference type="ChEBI" id="CHEBI:29999"/>
        <dbReference type="ChEBI" id="CHEBI:30616"/>
        <dbReference type="ChEBI" id="CHEBI:83421"/>
        <dbReference type="ChEBI" id="CHEBI:456216"/>
        <dbReference type="EC" id="2.7.11.1"/>
    </reaction>
</comment>
<evidence type="ECO:0000256" key="4">
    <source>
        <dbReference type="ARBA" id="ARBA00022527"/>
    </source>
</evidence>
<feature type="region of interest" description="Disordered" evidence="16">
    <location>
        <begin position="676"/>
        <end position="701"/>
    </location>
</feature>
<gene>
    <name evidence="18" type="ORF">GRF29_19g2555400</name>
</gene>
<reference evidence="18 19" key="1">
    <citation type="submission" date="2021-02" db="EMBL/GenBank/DDBJ databases">
        <title>Genome assembly of Pseudopithomyces chartarum.</title>
        <authorList>
            <person name="Jauregui R."/>
            <person name="Singh J."/>
            <person name="Voisey C."/>
        </authorList>
    </citation>
    <scope>NUCLEOTIDE SEQUENCE [LARGE SCALE GENOMIC DNA]</scope>
    <source>
        <strain evidence="18 19">AGR01</strain>
    </source>
</reference>
<dbReference type="FunFam" id="1.10.510.10:FF:000697">
    <property type="entry name" value="G2-specific protein kinase nimA"/>
    <property type="match status" value="1"/>
</dbReference>
<dbReference type="GO" id="GO:0007059">
    <property type="term" value="P:chromosome segregation"/>
    <property type="evidence" value="ECO:0007669"/>
    <property type="project" value="TreeGrafter"/>
</dbReference>
<dbReference type="PROSITE" id="PS50011">
    <property type="entry name" value="PROTEIN_KINASE_DOM"/>
    <property type="match status" value="1"/>
</dbReference>
<keyword evidence="12" id="KW-0539">Nucleus</keyword>
<dbReference type="InterPro" id="IPR000719">
    <property type="entry name" value="Prot_kinase_dom"/>
</dbReference>
<keyword evidence="19" id="KW-1185">Reference proteome</keyword>
<comment type="similarity">
    <text evidence="2">Belongs to the protein kinase superfamily. CAMK Ser/Thr protein kinase family.</text>
</comment>